<evidence type="ECO:0000313" key="2">
    <source>
        <dbReference type="Proteomes" id="UP001148482"/>
    </source>
</evidence>
<dbReference type="EMBL" id="JAPJDA010000002">
    <property type="protein sequence ID" value="MCX2836963.1"/>
    <property type="molecule type" value="Genomic_DNA"/>
</dbReference>
<dbReference type="InterPro" id="IPR047690">
    <property type="entry name" value="IPExxxVDY_fam"/>
</dbReference>
<accession>A0A9X3I013</accession>
<dbReference type="RefSeq" id="WP_266068143.1">
    <property type="nucleotide sequence ID" value="NZ_JAPJDA010000002.1"/>
</dbReference>
<organism evidence="1 2">
    <name type="scientific">Salinimicrobium profundisediminis</name>
    <dbReference type="NCBI Taxonomy" id="2994553"/>
    <lineage>
        <taxon>Bacteria</taxon>
        <taxon>Pseudomonadati</taxon>
        <taxon>Bacteroidota</taxon>
        <taxon>Flavobacteriia</taxon>
        <taxon>Flavobacteriales</taxon>
        <taxon>Flavobacteriaceae</taxon>
        <taxon>Salinimicrobium</taxon>
    </lineage>
</organism>
<sequence>MPAHKLVLNDVFEQPYKLLAVHSSVEEYKLAYLLNKHLGLKLARTPKDIDLHKGNESNYFAHFIYEDLRQYCTYHLVSNVARREGRTGSNKDSLFFGDELAVQKSILLPEFKQVDFLLKIEDELDAVSLKMLNALILEIPQVSTAYAVDFHHIKTKENLIFD</sequence>
<keyword evidence="2" id="KW-1185">Reference proteome</keyword>
<reference evidence="1" key="1">
    <citation type="submission" date="2022-11" db="EMBL/GenBank/DDBJ databases">
        <title>Salinimicrobium profundisediminis sp. nov., isolated from deep-sea sediment of the Mariana Trench.</title>
        <authorList>
            <person name="Fu H."/>
        </authorList>
    </citation>
    <scope>NUCLEOTIDE SEQUENCE</scope>
    <source>
        <strain evidence="1">MT39</strain>
    </source>
</reference>
<dbReference type="Proteomes" id="UP001148482">
    <property type="component" value="Unassembled WGS sequence"/>
</dbReference>
<evidence type="ECO:0000313" key="1">
    <source>
        <dbReference type="EMBL" id="MCX2836963.1"/>
    </source>
</evidence>
<dbReference type="NCBIfam" id="NF033205">
    <property type="entry name" value="IPExxxVDY"/>
    <property type="match status" value="1"/>
</dbReference>
<gene>
    <name evidence="1" type="ORF">OQ279_02260</name>
</gene>
<dbReference type="AlphaFoldDB" id="A0A9X3I013"/>
<name>A0A9X3I013_9FLAO</name>
<proteinExistence type="predicted"/>
<comment type="caution">
    <text evidence="1">The sequence shown here is derived from an EMBL/GenBank/DDBJ whole genome shotgun (WGS) entry which is preliminary data.</text>
</comment>
<protein>
    <submittedName>
        <fullName evidence="1">IPExxxVDY family protein</fullName>
    </submittedName>
</protein>